<evidence type="ECO:0000313" key="9">
    <source>
        <dbReference type="Proteomes" id="UP000029120"/>
    </source>
</evidence>
<dbReference type="GO" id="GO:0006417">
    <property type="term" value="P:regulation of translation"/>
    <property type="evidence" value="ECO:0007669"/>
    <property type="project" value="UniProtKB-KW"/>
</dbReference>
<dbReference type="InterPro" id="IPR001313">
    <property type="entry name" value="Pumilio_RNA-bd_rpt"/>
</dbReference>
<dbReference type="InterPro" id="IPR016024">
    <property type="entry name" value="ARM-type_fold"/>
</dbReference>
<dbReference type="eggNOG" id="KOG2049">
    <property type="taxonomic scope" value="Eukaryota"/>
</dbReference>
<dbReference type="Pfam" id="PF00806">
    <property type="entry name" value="PUF"/>
    <property type="match status" value="4"/>
</dbReference>
<dbReference type="OrthoDB" id="668540at2759"/>
<dbReference type="SUPFAM" id="SSF48371">
    <property type="entry name" value="ARM repeat"/>
    <property type="match status" value="1"/>
</dbReference>
<sequence length="347" mass="39894">MSASSAPWTPQERIRALDRFYNSSGDYPLGSGAHPFSHLSDLQTLESSFRRFGVSDSTPRQHQPLLDNQHQPLLDNRQSNQFHGQAMNGRDNNLLFPSNSQQLWFQKETCANLVCADSHGTRAMQDLMRCLRTEEQISRFMSTLSHVAIPLTKNTNANHVILFSFNQFTPAQSRCLLEVIVQNCYQIAIDQYGCCMLQQCIEKSSGELRDRLIREIINNALNLCVNCYGNYVVQYVLELEDSQIAIALSRQLDGHYVHLSRDKYGSHAVQKCLKSREFSSRRIIAELLSDIDSLLVDPFGNYVIQTAWMVSQDDVRNQLLYYINRNAQLMRCNRYGRKVLEKLNLWS</sequence>
<accession>A0A087GQH4</accession>
<evidence type="ECO:0000256" key="1">
    <source>
        <dbReference type="ARBA" id="ARBA00004496"/>
    </source>
</evidence>
<name>A0A087GQH4_ARAAL</name>
<evidence type="ECO:0000256" key="5">
    <source>
        <dbReference type="ARBA" id="ARBA00022884"/>
    </source>
</evidence>
<evidence type="ECO:0000256" key="2">
    <source>
        <dbReference type="ARBA" id="ARBA00022490"/>
    </source>
</evidence>
<keyword evidence="3" id="KW-0677">Repeat</keyword>
<organism evidence="8 9">
    <name type="scientific">Arabis alpina</name>
    <name type="common">Alpine rock-cress</name>
    <dbReference type="NCBI Taxonomy" id="50452"/>
    <lineage>
        <taxon>Eukaryota</taxon>
        <taxon>Viridiplantae</taxon>
        <taxon>Streptophyta</taxon>
        <taxon>Embryophyta</taxon>
        <taxon>Tracheophyta</taxon>
        <taxon>Spermatophyta</taxon>
        <taxon>Magnoliopsida</taxon>
        <taxon>eudicotyledons</taxon>
        <taxon>Gunneridae</taxon>
        <taxon>Pentapetalae</taxon>
        <taxon>rosids</taxon>
        <taxon>malvids</taxon>
        <taxon>Brassicales</taxon>
        <taxon>Brassicaceae</taxon>
        <taxon>Arabideae</taxon>
        <taxon>Arabis</taxon>
    </lineage>
</organism>
<dbReference type="EMBL" id="CM002874">
    <property type="protein sequence ID" value="KFK32126.1"/>
    <property type="molecule type" value="Genomic_DNA"/>
</dbReference>
<protein>
    <recommendedName>
        <fullName evidence="7">PUM-HD domain-containing protein</fullName>
    </recommendedName>
</protein>
<dbReference type="SMART" id="SM00025">
    <property type="entry name" value="Pumilio"/>
    <property type="match status" value="6"/>
</dbReference>
<dbReference type="InterPro" id="IPR033133">
    <property type="entry name" value="PUM-HD"/>
</dbReference>
<evidence type="ECO:0000256" key="6">
    <source>
        <dbReference type="PROSITE-ProRule" id="PRU00317"/>
    </source>
</evidence>
<dbReference type="InterPro" id="IPR011989">
    <property type="entry name" value="ARM-like"/>
</dbReference>
<keyword evidence="9" id="KW-1185">Reference proteome</keyword>
<feature type="repeat" description="Pumilio" evidence="6">
    <location>
        <begin position="178"/>
        <end position="214"/>
    </location>
</feature>
<keyword evidence="5" id="KW-0694">RNA-binding</keyword>
<feature type="repeat" description="Pumilio" evidence="6">
    <location>
        <begin position="215"/>
        <end position="250"/>
    </location>
</feature>
<keyword evidence="2" id="KW-0963">Cytoplasm</keyword>
<feature type="domain" description="PUM-HD" evidence="7">
    <location>
        <begin position="9"/>
        <end position="347"/>
    </location>
</feature>
<comment type="subcellular location">
    <subcellularLocation>
        <location evidence="1">Cytoplasm</location>
    </subcellularLocation>
</comment>
<dbReference type="GO" id="GO:0003729">
    <property type="term" value="F:mRNA binding"/>
    <property type="evidence" value="ECO:0007669"/>
    <property type="project" value="TreeGrafter"/>
</dbReference>
<dbReference type="PANTHER" id="PTHR12537:SF63">
    <property type="entry name" value="PUMILIO HOMOLOG 15"/>
    <property type="match status" value="1"/>
</dbReference>
<dbReference type="Proteomes" id="UP000029120">
    <property type="component" value="Chromosome 6"/>
</dbReference>
<dbReference type="PANTHER" id="PTHR12537">
    <property type="entry name" value="RNA BINDING PROTEIN PUMILIO-RELATED"/>
    <property type="match status" value="1"/>
</dbReference>
<evidence type="ECO:0000256" key="3">
    <source>
        <dbReference type="ARBA" id="ARBA00022737"/>
    </source>
</evidence>
<dbReference type="Gramene" id="KFK32126">
    <property type="protein sequence ID" value="KFK32126"/>
    <property type="gene ID" value="AALP_AA6G201500"/>
</dbReference>
<reference evidence="9" key="1">
    <citation type="journal article" date="2015" name="Nat. Plants">
        <title>Genome expansion of Arabis alpina linked with retrotransposition and reduced symmetric DNA methylation.</title>
        <authorList>
            <person name="Willing E.M."/>
            <person name="Rawat V."/>
            <person name="Mandakova T."/>
            <person name="Maumus F."/>
            <person name="James G.V."/>
            <person name="Nordstroem K.J."/>
            <person name="Becker C."/>
            <person name="Warthmann N."/>
            <person name="Chica C."/>
            <person name="Szarzynska B."/>
            <person name="Zytnicki M."/>
            <person name="Albani M.C."/>
            <person name="Kiefer C."/>
            <person name="Bergonzi S."/>
            <person name="Castaings L."/>
            <person name="Mateos J.L."/>
            <person name="Berns M.C."/>
            <person name="Bujdoso N."/>
            <person name="Piofczyk T."/>
            <person name="de Lorenzo L."/>
            <person name="Barrero-Sicilia C."/>
            <person name="Mateos I."/>
            <person name="Piednoel M."/>
            <person name="Hagmann J."/>
            <person name="Chen-Min-Tao R."/>
            <person name="Iglesias-Fernandez R."/>
            <person name="Schuster S.C."/>
            <person name="Alonso-Blanco C."/>
            <person name="Roudier F."/>
            <person name="Carbonero P."/>
            <person name="Paz-Ares J."/>
            <person name="Davis S.J."/>
            <person name="Pecinka A."/>
            <person name="Quesneville H."/>
            <person name="Colot V."/>
            <person name="Lysak M.A."/>
            <person name="Weigel D."/>
            <person name="Coupland G."/>
            <person name="Schneeberger K."/>
        </authorList>
    </citation>
    <scope>NUCLEOTIDE SEQUENCE [LARGE SCALE GENOMIC DNA]</scope>
    <source>
        <strain evidence="9">cv. Pajares</strain>
    </source>
</reference>
<evidence type="ECO:0000259" key="7">
    <source>
        <dbReference type="PROSITE" id="PS50303"/>
    </source>
</evidence>
<dbReference type="OMA" id="HNMNIFY"/>
<dbReference type="PROSITE" id="PS50302">
    <property type="entry name" value="PUM"/>
    <property type="match status" value="3"/>
</dbReference>
<keyword evidence="4" id="KW-0810">Translation regulation</keyword>
<gene>
    <name evidence="8" type="ordered locus">AALP_Aa6g201500</name>
</gene>
<dbReference type="PROSITE" id="PS50303">
    <property type="entry name" value="PUM_HD"/>
    <property type="match status" value="1"/>
</dbReference>
<dbReference type="Gene3D" id="1.25.10.10">
    <property type="entry name" value="Leucine-rich Repeat Variant"/>
    <property type="match status" value="1"/>
</dbReference>
<dbReference type="GO" id="GO:0005737">
    <property type="term" value="C:cytoplasm"/>
    <property type="evidence" value="ECO:0007669"/>
    <property type="project" value="UniProtKB-SubCell"/>
</dbReference>
<evidence type="ECO:0000313" key="8">
    <source>
        <dbReference type="EMBL" id="KFK32126.1"/>
    </source>
</evidence>
<feature type="repeat" description="Pumilio" evidence="6">
    <location>
        <begin position="251"/>
        <end position="286"/>
    </location>
</feature>
<dbReference type="AlphaFoldDB" id="A0A087GQH4"/>
<proteinExistence type="predicted"/>
<evidence type="ECO:0000256" key="4">
    <source>
        <dbReference type="ARBA" id="ARBA00022845"/>
    </source>
</evidence>